<dbReference type="InterPro" id="IPR051601">
    <property type="entry name" value="Serine_prot/Carboxylest_S33"/>
</dbReference>
<dbReference type="Proteomes" id="UP001479436">
    <property type="component" value="Unassembled WGS sequence"/>
</dbReference>
<dbReference type="Pfam" id="PF00561">
    <property type="entry name" value="Abhydrolase_1"/>
    <property type="match status" value="1"/>
</dbReference>
<gene>
    <name evidence="4" type="ORF">K7432_007493</name>
</gene>
<evidence type="ECO:0000259" key="3">
    <source>
        <dbReference type="Pfam" id="PF00561"/>
    </source>
</evidence>
<evidence type="ECO:0000313" key="4">
    <source>
        <dbReference type="EMBL" id="KAK9764751.1"/>
    </source>
</evidence>
<evidence type="ECO:0000256" key="2">
    <source>
        <dbReference type="ARBA" id="ARBA00022801"/>
    </source>
</evidence>
<dbReference type="PRINTS" id="PR00793">
    <property type="entry name" value="PROAMNOPTASE"/>
</dbReference>
<proteinExistence type="inferred from homology"/>
<keyword evidence="2" id="KW-0378">Hydrolase</keyword>
<organism evidence="4 5">
    <name type="scientific">Basidiobolus ranarum</name>
    <dbReference type="NCBI Taxonomy" id="34480"/>
    <lineage>
        <taxon>Eukaryota</taxon>
        <taxon>Fungi</taxon>
        <taxon>Fungi incertae sedis</taxon>
        <taxon>Zoopagomycota</taxon>
        <taxon>Entomophthoromycotina</taxon>
        <taxon>Basidiobolomycetes</taxon>
        <taxon>Basidiobolales</taxon>
        <taxon>Basidiobolaceae</taxon>
        <taxon>Basidiobolus</taxon>
    </lineage>
</organism>
<reference evidence="4 5" key="1">
    <citation type="submission" date="2023-04" db="EMBL/GenBank/DDBJ databases">
        <title>Genome of Basidiobolus ranarum AG-B5.</title>
        <authorList>
            <person name="Stajich J.E."/>
            <person name="Carter-House D."/>
            <person name="Gryganskyi A."/>
        </authorList>
    </citation>
    <scope>NUCLEOTIDE SEQUENCE [LARGE SCALE GENOMIC DNA]</scope>
    <source>
        <strain evidence="4 5">AG-B5</strain>
    </source>
</reference>
<dbReference type="SUPFAM" id="SSF53474">
    <property type="entry name" value="alpha/beta-Hydrolases"/>
    <property type="match status" value="1"/>
</dbReference>
<dbReference type="Gene3D" id="3.40.50.1820">
    <property type="entry name" value="alpha/beta hydrolase"/>
    <property type="match status" value="1"/>
</dbReference>
<protein>
    <recommendedName>
        <fullName evidence="3">AB hydrolase-1 domain-containing protein</fullName>
    </recommendedName>
</protein>
<keyword evidence="5" id="KW-1185">Reference proteome</keyword>
<comment type="similarity">
    <text evidence="1">Belongs to the peptidase S33 family.</text>
</comment>
<name>A0ABR2WTA2_9FUNG</name>
<dbReference type="PANTHER" id="PTHR43248">
    <property type="entry name" value="2-SUCCINYL-6-HYDROXY-2,4-CYCLOHEXADIENE-1-CARBOXYLATE SYNTHASE"/>
    <property type="match status" value="1"/>
</dbReference>
<sequence>MTQLHEEAETYVLPGLRVFDKYFEVPLDHNNESGEKIRVFARQVIALEKEQDVEKLPFIVYLQGGPGFECRYPSNSGWMKAAFAKGYQILLLDQRGTGLSTSINTTSLEKFTTSEEKAEYLRYFRADSIIKDCEIIRKELLKNRESQKWSLLGQSFGGFCIATYLSLFPESLDFALITGGVPPLVNNPDPVYQRLYKRVVKRNQQYYQKYPKDVARVRMIVEYLANNPTKLPNGGDLTIRRFQQLGLMFGFTGGFDTVHQVVLTGASNLENLGKFTYRFLENIQELQSFDTNNLYAILHETIYCQGESHRWAAERVRAEYNQFESNWEVYQNNSEKPIYFTGEMVYSWMFDDYAELRPLKETAEILANYDRWGPLYNENRLRENTVPVAAVSYYNDMFVDVVLSEETAGTIKGMHQWITNKYHHNGLREDGYEIFNFLYRLKSGDVDI</sequence>
<feature type="domain" description="AB hydrolase-1" evidence="3">
    <location>
        <begin position="58"/>
        <end position="219"/>
    </location>
</feature>
<dbReference type="InterPro" id="IPR029058">
    <property type="entry name" value="AB_hydrolase_fold"/>
</dbReference>
<accession>A0ABR2WTA2</accession>
<evidence type="ECO:0000313" key="5">
    <source>
        <dbReference type="Proteomes" id="UP001479436"/>
    </source>
</evidence>
<dbReference type="InterPro" id="IPR000073">
    <property type="entry name" value="AB_hydrolase_1"/>
</dbReference>
<dbReference type="PANTHER" id="PTHR43248:SF2">
    <property type="entry name" value="PROLYL AMINOPEPTIDASE"/>
    <property type="match status" value="1"/>
</dbReference>
<dbReference type="EMBL" id="JASJQH010000373">
    <property type="protein sequence ID" value="KAK9764751.1"/>
    <property type="molecule type" value="Genomic_DNA"/>
</dbReference>
<comment type="caution">
    <text evidence="4">The sequence shown here is derived from an EMBL/GenBank/DDBJ whole genome shotgun (WGS) entry which is preliminary data.</text>
</comment>
<dbReference type="InterPro" id="IPR002410">
    <property type="entry name" value="Peptidase_S33"/>
</dbReference>
<evidence type="ECO:0000256" key="1">
    <source>
        <dbReference type="ARBA" id="ARBA00010088"/>
    </source>
</evidence>